<keyword evidence="7" id="KW-0732">Signal</keyword>
<evidence type="ECO:0000256" key="6">
    <source>
        <dbReference type="ARBA" id="ARBA00023157"/>
    </source>
</evidence>
<dbReference type="InterPro" id="IPR038765">
    <property type="entry name" value="Papain-like_cys_pep_sf"/>
</dbReference>
<dbReference type="Pfam" id="PF08246">
    <property type="entry name" value="Inhibitor_I29"/>
    <property type="match status" value="1"/>
</dbReference>
<dbReference type="Proteomes" id="UP001153620">
    <property type="component" value="Chromosome 4"/>
</dbReference>
<comment type="similarity">
    <text evidence="1">Belongs to the peptidase C1 family.</text>
</comment>
<dbReference type="PRINTS" id="PR00705">
    <property type="entry name" value="PAPAIN"/>
</dbReference>
<dbReference type="SUPFAM" id="SSF54001">
    <property type="entry name" value="Cysteine proteinases"/>
    <property type="match status" value="1"/>
</dbReference>
<dbReference type="InterPro" id="IPR000169">
    <property type="entry name" value="Pept_cys_AS"/>
</dbReference>
<evidence type="ECO:0000256" key="1">
    <source>
        <dbReference type="ARBA" id="ARBA00008455"/>
    </source>
</evidence>
<organism evidence="10 11">
    <name type="scientific">Chironomus riparius</name>
    <dbReference type="NCBI Taxonomy" id="315576"/>
    <lineage>
        <taxon>Eukaryota</taxon>
        <taxon>Metazoa</taxon>
        <taxon>Ecdysozoa</taxon>
        <taxon>Arthropoda</taxon>
        <taxon>Hexapoda</taxon>
        <taxon>Insecta</taxon>
        <taxon>Pterygota</taxon>
        <taxon>Neoptera</taxon>
        <taxon>Endopterygota</taxon>
        <taxon>Diptera</taxon>
        <taxon>Nematocera</taxon>
        <taxon>Chironomoidea</taxon>
        <taxon>Chironomidae</taxon>
        <taxon>Chironominae</taxon>
        <taxon>Chironomus</taxon>
    </lineage>
</organism>
<evidence type="ECO:0000259" key="8">
    <source>
        <dbReference type="SMART" id="SM00645"/>
    </source>
</evidence>
<dbReference type="OrthoDB" id="3789175at2759"/>
<dbReference type="Pfam" id="PF00112">
    <property type="entry name" value="Peptidase_C1"/>
    <property type="match status" value="1"/>
</dbReference>
<dbReference type="InterPro" id="IPR039417">
    <property type="entry name" value="Peptidase_C1A_papain-like"/>
</dbReference>
<evidence type="ECO:0000313" key="10">
    <source>
        <dbReference type="EMBL" id="CAG9811637.1"/>
    </source>
</evidence>
<gene>
    <name evidence="10" type="ORF">CHIRRI_LOCUS14444</name>
</gene>
<evidence type="ECO:0000256" key="4">
    <source>
        <dbReference type="ARBA" id="ARBA00022807"/>
    </source>
</evidence>
<dbReference type="GO" id="GO:0008234">
    <property type="term" value="F:cysteine-type peptidase activity"/>
    <property type="evidence" value="ECO:0007669"/>
    <property type="project" value="UniProtKB-KW"/>
</dbReference>
<name>A0A9N9S7D0_9DIPT</name>
<evidence type="ECO:0000259" key="9">
    <source>
        <dbReference type="SMART" id="SM00848"/>
    </source>
</evidence>
<evidence type="ECO:0000313" key="11">
    <source>
        <dbReference type="Proteomes" id="UP001153620"/>
    </source>
</evidence>
<dbReference type="SMART" id="SM00645">
    <property type="entry name" value="Pept_C1"/>
    <property type="match status" value="1"/>
</dbReference>
<dbReference type="InterPro" id="IPR000668">
    <property type="entry name" value="Peptidase_C1A_C"/>
</dbReference>
<keyword evidence="3" id="KW-0378">Hydrolase</keyword>
<protein>
    <submittedName>
        <fullName evidence="10">Uncharacterized protein</fullName>
    </submittedName>
</protein>
<dbReference type="InterPro" id="IPR013128">
    <property type="entry name" value="Peptidase_C1A"/>
</dbReference>
<evidence type="ECO:0000256" key="5">
    <source>
        <dbReference type="ARBA" id="ARBA00023145"/>
    </source>
</evidence>
<dbReference type="InterPro" id="IPR025661">
    <property type="entry name" value="Pept_asp_AS"/>
</dbReference>
<dbReference type="InterPro" id="IPR025660">
    <property type="entry name" value="Pept_his_AS"/>
</dbReference>
<dbReference type="PROSITE" id="PS00639">
    <property type="entry name" value="THIOL_PROTEASE_HIS"/>
    <property type="match status" value="1"/>
</dbReference>
<dbReference type="SMART" id="SM00848">
    <property type="entry name" value="Inhibitor_I29"/>
    <property type="match status" value="1"/>
</dbReference>
<keyword evidence="5" id="KW-0865">Zymogen</keyword>
<keyword evidence="2" id="KW-0645">Protease</keyword>
<evidence type="ECO:0000256" key="2">
    <source>
        <dbReference type="ARBA" id="ARBA00022670"/>
    </source>
</evidence>
<dbReference type="PROSITE" id="PS00640">
    <property type="entry name" value="THIOL_PROTEASE_ASN"/>
    <property type="match status" value="1"/>
</dbReference>
<sequence>MFLKLLTIALLATIVASQLTSDQQQEEERIFNIWLKKHGIEVPQNADFNKWKSNVIKQYRKIETHNSDFRKGVALFEREINHFSHMSPEEFKASLIGFDKPKDDYGLLPVVTADATKNLPDYWNWNDKGIVHKVQQQGGCGSCYVFATIGVIEAHACLYNNICEKLSEQEGLECSDTGCNAGKDEYIYTYTQQKSGATYGNYTYEAKQVNTCDAADSRPRVPGTKVTGWQRMPPDAETIRFYLYNNGPMYVIFDIHENFKEYKRGIYSFTEGPALGCHCVLLVGYGTENGVGYWIFKNSWGPGFGEGGYFRVKRGENIANTEAYYPSYPVLDAVTKA</sequence>
<dbReference type="AlphaFoldDB" id="A0A9N9S7D0"/>
<dbReference type="GO" id="GO:0006508">
    <property type="term" value="P:proteolysis"/>
    <property type="evidence" value="ECO:0007669"/>
    <property type="project" value="UniProtKB-KW"/>
</dbReference>
<evidence type="ECO:0000256" key="7">
    <source>
        <dbReference type="SAM" id="SignalP"/>
    </source>
</evidence>
<feature type="domain" description="Cathepsin propeptide inhibitor" evidence="9">
    <location>
        <begin position="31"/>
        <end position="91"/>
    </location>
</feature>
<proteinExistence type="inferred from homology"/>
<dbReference type="CDD" id="cd02248">
    <property type="entry name" value="Peptidase_C1A"/>
    <property type="match status" value="1"/>
</dbReference>
<dbReference type="PANTHER" id="PTHR12411">
    <property type="entry name" value="CYSTEINE PROTEASE FAMILY C1-RELATED"/>
    <property type="match status" value="1"/>
</dbReference>
<feature type="chain" id="PRO_5040492407" evidence="7">
    <location>
        <begin position="18"/>
        <end position="337"/>
    </location>
</feature>
<feature type="domain" description="Peptidase C1A papain C-terminal" evidence="8">
    <location>
        <begin position="119"/>
        <end position="327"/>
    </location>
</feature>
<keyword evidence="6" id="KW-1015">Disulfide bond</keyword>
<keyword evidence="4" id="KW-0788">Thiol protease</keyword>
<dbReference type="InterPro" id="IPR013201">
    <property type="entry name" value="Prot_inhib_I29"/>
</dbReference>
<dbReference type="EMBL" id="OU895880">
    <property type="protein sequence ID" value="CAG9811637.1"/>
    <property type="molecule type" value="Genomic_DNA"/>
</dbReference>
<evidence type="ECO:0000256" key="3">
    <source>
        <dbReference type="ARBA" id="ARBA00022801"/>
    </source>
</evidence>
<dbReference type="PROSITE" id="PS00139">
    <property type="entry name" value="THIOL_PROTEASE_CYS"/>
    <property type="match status" value="1"/>
</dbReference>
<feature type="signal peptide" evidence="7">
    <location>
        <begin position="1"/>
        <end position="17"/>
    </location>
</feature>
<reference evidence="10" key="2">
    <citation type="submission" date="2022-10" db="EMBL/GenBank/DDBJ databases">
        <authorList>
            <consortium name="ENA_rothamsted_submissions"/>
            <consortium name="culmorum"/>
            <person name="King R."/>
        </authorList>
    </citation>
    <scope>NUCLEOTIDE SEQUENCE</scope>
</reference>
<keyword evidence="11" id="KW-1185">Reference proteome</keyword>
<accession>A0A9N9S7D0</accession>
<reference evidence="10" key="1">
    <citation type="submission" date="2022-01" db="EMBL/GenBank/DDBJ databases">
        <authorList>
            <person name="King R."/>
        </authorList>
    </citation>
    <scope>NUCLEOTIDE SEQUENCE</scope>
</reference>
<dbReference type="Gene3D" id="3.90.70.10">
    <property type="entry name" value="Cysteine proteinases"/>
    <property type="match status" value="1"/>
</dbReference>